<evidence type="ECO:0000256" key="9">
    <source>
        <dbReference type="SAM" id="Phobius"/>
    </source>
</evidence>
<feature type="region of interest" description="Disordered" evidence="8">
    <location>
        <begin position="666"/>
        <end position="866"/>
    </location>
</feature>
<evidence type="ECO:0000256" key="5">
    <source>
        <dbReference type="ARBA" id="ARBA00022692"/>
    </source>
</evidence>
<sequence length="981" mass="101580">MNLSIRTRLLALLITPAMGLVAVAGFQVVGAGALQAEADTTIEILVSAQAADRLIAAIQQESLLSVASLNPDADVAIADVAQARSATDSAAADLLATVTSEAGSLAGQAAVDTAVPGLAQTRAVLDSGSGTGREFTTAERYSALTHDLIARIDAAGNVIEDAGISSAMAALSALVKLRQAVTDQSMSVLVALDSGTARDTLLIRTVGTSAERQVWLNEFSTAAPGLADDATAAVQPLTDFDGVGPADGLDVTAADLLPSLIGVGDTLAGQSITINAVLGDLADAINAEAQNRFLIAVALAGAAALLVLLVPMILNRTVIRPLAKLTGFAEYVRNRLPSAVAEAAQGDQVGRVADDLDPVLRDRRDEIGVLATAVVDSSQEALDVAVGQARVREGTNATVTNMALRTKDGVDLALEQLERMQRDEADPKRLERLYELDQAIVQLRRHAESMLTLTGEGRIADPDEDPIRVYDLIRSAASETKDFRRVEVSNPGRGLQAAGYVVPALSQLLSNLIDNALRFSPPDQIVHAGVIDNPDSTVTVSIRDHGIGMDDEAMSTAMQRIIDPPLLDAAESQQLGLYVVGLIARELGVDVSLSRPSDGYGGVEANVRIPSSLLIDPQTGFALPSPIMQAPVDADDNPAQAPVPVAEDDSDKSMVEATRRTFASWFKGNDSEKRRRGTRAAHGADEQAGDTVVGHTFPNRVLPAAPYGPAVPPAAAGTHTEPAGPAVAAQGAPAATEEPPANDNRSVGWALRRRRSVISPDGWSTPFPGPAEPNGPLRHPMVSQAAPTSPADQLGIPDAPTPAARDAAANTGWTDTPRSNGAAPHLRVVENPPAGPPTAPAEPPSAAQTGWGSQPPPAPPPIPVSLPRRIVDHQQPTAAHAPLTAHPEPVASALGMPVISAPTEGVDGPTAVLPSRGTDTQTPAPPPTPSSPATVLPIRTSKAHKPQPAAAFGGLFSAMSDDEPDPDALSAMFESIQGTDT</sequence>
<keyword evidence="12" id="KW-1185">Reference proteome</keyword>
<dbReference type="InterPro" id="IPR036890">
    <property type="entry name" value="HATPase_C_sf"/>
</dbReference>
<keyword evidence="6 11" id="KW-0418">Kinase</keyword>
<evidence type="ECO:0000259" key="10">
    <source>
        <dbReference type="PROSITE" id="PS50109"/>
    </source>
</evidence>
<dbReference type="PANTHER" id="PTHR45436:SF5">
    <property type="entry name" value="SENSOR HISTIDINE KINASE TRCS"/>
    <property type="match status" value="1"/>
</dbReference>
<dbReference type="GO" id="GO:0004673">
    <property type="term" value="F:protein histidine kinase activity"/>
    <property type="evidence" value="ECO:0007669"/>
    <property type="project" value="UniProtKB-EC"/>
</dbReference>
<dbReference type="InterPro" id="IPR003594">
    <property type="entry name" value="HATPase_dom"/>
</dbReference>
<evidence type="ECO:0000313" key="12">
    <source>
        <dbReference type="Proteomes" id="UP000264006"/>
    </source>
</evidence>
<evidence type="ECO:0000256" key="7">
    <source>
        <dbReference type="ARBA" id="ARBA00022989"/>
    </source>
</evidence>
<feature type="domain" description="Histidine kinase" evidence="10">
    <location>
        <begin position="505"/>
        <end position="613"/>
    </location>
</feature>
<dbReference type="InterPro" id="IPR013587">
    <property type="entry name" value="Nitrate/nitrite_sensing"/>
</dbReference>
<evidence type="ECO:0000256" key="3">
    <source>
        <dbReference type="ARBA" id="ARBA00022553"/>
    </source>
</evidence>
<keyword evidence="3" id="KW-0597">Phosphoprotein</keyword>
<feature type="compositionally biased region" description="Pro residues" evidence="8">
    <location>
        <begin position="854"/>
        <end position="864"/>
    </location>
</feature>
<keyword evidence="11" id="KW-0614">Plasmid</keyword>
<geneLocation type="plasmid" evidence="12">
    <name>pedy32-46i</name>
</geneLocation>
<dbReference type="Gene3D" id="6.10.340.10">
    <property type="match status" value="1"/>
</dbReference>
<dbReference type="Pfam" id="PF08376">
    <property type="entry name" value="NIT"/>
    <property type="match status" value="1"/>
</dbReference>
<dbReference type="Pfam" id="PF02518">
    <property type="entry name" value="HATPase_c"/>
    <property type="match status" value="1"/>
</dbReference>
<dbReference type="RefSeq" id="WP_114594706.1">
    <property type="nucleotide sequence ID" value="NZ_CP031166.1"/>
</dbReference>
<evidence type="ECO:0000256" key="2">
    <source>
        <dbReference type="ARBA" id="ARBA00012438"/>
    </source>
</evidence>
<dbReference type="KEGG" id="euz:DVS28_b0359"/>
<dbReference type="InterPro" id="IPR005467">
    <property type="entry name" value="His_kinase_dom"/>
</dbReference>
<feature type="compositionally biased region" description="Low complexity" evidence="8">
    <location>
        <begin position="703"/>
        <end position="741"/>
    </location>
</feature>
<accession>A0A346Y6N2</accession>
<dbReference type="GO" id="GO:0000160">
    <property type="term" value="P:phosphorelay signal transduction system"/>
    <property type="evidence" value="ECO:0007669"/>
    <property type="project" value="TreeGrafter"/>
</dbReference>
<feature type="region of interest" description="Disordered" evidence="8">
    <location>
        <begin position="899"/>
        <end position="936"/>
    </location>
</feature>
<dbReference type="SUPFAM" id="SSF55874">
    <property type="entry name" value="ATPase domain of HSP90 chaperone/DNA topoisomerase II/histidine kinase"/>
    <property type="match status" value="1"/>
</dbReference>
<dbReference type="InterPro" id="IPR050428">
    <property type="entry name" value="TCS_sensor_his_kinase"/>
</dbReference>
<proteinExistence type="predicted"/>
<dbReference type="GO" id="GO:0005886">
    <property type="term" value="C:plasma membrane"/>
    <property type="evidence" value="ECO:0007669"/>
    <property type="project" value="TreeGrafter"/>
</dbReference>
<dbReference type="EC" id="2.7.13.3" evidence="2"/>
<dbReference type="PROSITE" id="PS50109">
    <property type="entry name" value="HIS_KIN"/>
    <property type="match status" value="1"/>
</dbReference>
<evidence type="ECO:0000256" key="6">
    <source>
        <dbReference type="ARBA" id="ARBA00022777"/>
    </source>
</evidence>
<name>A0A346Y6N2_9ACTN</name>
<feature type="region of interest" description="Disordered" evidence="8">
    <location>
        <begin position="633"/>
        <end position="654"/>
    </location>
</feature>
<keyword evidence="9" id="KW-0472">Membrane</keyword>
<dbReference type="Proteomes" id="UP000264006">
    <property type="component" value="Plasmid pEDY32-46I"/>
</dbReference>
<gene>
    <name evidence="11" type="ORF">DVS28_b0359</name>
</gene>
<feature type="compositionally biased region" description="Pro residues" evidence="8">
    <location>
        <begin position="833"/>
        <end position="843"/>
    </location>
</feature>
<keyword evidence="5 9" id="KW-0812">Transmembrane</keyword>
<dbReference type="Gene3D" id="3.30.565.10">
    <property type="entry name" value="Histidine kinase-like ATPase, C-terminal domain"/>
    <property type="match status" value="1"/>
</dbReference>
<dbReference type="EMBL" id="CP031166">
    <property type="protein sequence ID" value="AXV10129.1"/>
    <property type="molecule type" value="Genomic_DNA"/>
</dbReference>
<reference evidence="11 12" key="1">
    <citation type="submission" date="2018-09" db="EMBL/GenBank/DDBJ databases">
        <title>Complete genome sequence of Euzebya sp. DY32-46 isolated from seawater of Pacific Ocean.</title>
        <authorList>
            <person name="Xu L."/>
            <person name="Wu Y.-H."/>
            <person name="Xu X.-W."/>
        </authorList>
    </citation>
    <scope>NUCLEOTIDE SEQUENCE [LARGE SCALE GENOMIC DNA]</scope>
    <source>
        <strain evidence="11 12">DY32-46</strain>
        <plasmid evidence="12">pedy32-46i</plasmid>
    </source>
</reference>
<evidence type="ECO:0000256" key="1">
    <source>
        <dbReference type="ARBA" id="ARBA00000085"/>
    </source>
</evidence>
<dbReference type="PANTHER" id="PTHR45436">
    <property type="entry name" value="SENSOR HISTIDINE KINASE YKOH"/>
    <property type="match status" value="1"/>
</dbReference>
<keyword evidence="4" id="KW-0808">Transferase</keyword>
<dbReference type="OrthoDB" id="4652229at2"/>
<evidence type="ECO:0000313" key="11">
    <source>
        <dbReference type="EMBL" id="AXV10129.1"/>
    </source>
</evidence>
<keyword evidence="7 9" id="KW-1133">Transmembrane helix</keyword>
<dbReference type="AlphaFoldDB" id="A0A346Y6N2"/>
<dbReference type="SMART" id="SM00387">
    <property type="entry name" value="HATPase_c"/>
    <property type="match status" value="1"/>
</dbReference>
<dbReference type="CDD" id="cd00075">
    <property type="entry name" value="HATPase"/>
    <property type="match status" value="1"/>
</dbReference>
<feature type="compositionally biased region" description="Low complexity" evidence="8">
    <location>
        <begin position="797"/>
        <end position="809"/>
    </location>
</feature>
<organism evidence="11 12">
    <name type="scientific">Euzebya pacifica</name>
    <dbReference type="NCBI Taxonomy" id="1608957"/>
    <lineage>
        <taxon>Bacteria</taxon>
        <taxon>Bacillati</taxon>
        <taxon>Actinomycetota</taxon>
        <taxon>Nitriliruptoria</taxon>
        <taxon>Euzebyales</taxon>
    </lineage>
</organism>
<evidence type="ECO:0000256" key="4">
    <source>
        <dbReference type="ARBA" id="ARBA00022679"/>
    </source>
</evidence>
<feature type="transmembrane region" description="Helical" evidence="9">
    <location>
        <begin position="293"/>
        <end position="314"/>
    </location>
</feature>
<comment type="catalytic activity">
    <reaction evidence="1">
        <text>ATP + protein L-histidine = ADP + protein N-phospho-L-histidine.</text>
        <dbReference type="EC" id="2.7.13.3"/>
    </reaction>
</comment>
<protein>
    <recommendedName>
        <fullName evidence="2">histidine kinase</fullName>
        <ecNumber evidence="2">2.7.13.3</ecNumber>
    </recommendedName>
</protein>
<evidence type="ECO:0000256" key="8">
    <source>
        <dbReference type="SAM" id="MobiDB-lite"/>
    </source>
</evidence>